<dbReference type="InterPro" id="IPR001466">
    <property type="entry name" value="Beta-lactam-related"/>
</dbReference>
<keyword evidence="4" id="KW-1185">Reference proteome</keyword>
<dbReference type="Proteomes" id="UP001432027">
    <property type="component" value="Unassembled WGS sequence"/>
</dbReference>
<feature type="non-terminal residue" evidence="3">
    <location>
        <position position="1"/>
    </location>
</feature>
<evidence type="ECO:0000256" key="1">
    <source>
        <dbReference type="SAM" id="SignalP"/>
    </source>
</evidence>
<dbReference type="GO" id="GO:0006508">
    <property type="term" value="P:proteolysis"/>
    <property type="evidence" value="ECO:0007669"/>
    <property type="project" value="TreeGrafter"/>
</dbReference>
<feature type="chain" id="PRO_5044022918" description="Beta-lactamase-related domain-containing protein" evidence="1">
    <location>
        <begin position="23"/>
        <end position="421"/>
    </location>
</feature>
<reference evidence="3" key="1">
    <citation type="submission" date="2023-10" db="EMBL/GenBank/DDBJ databases">
        <title>Genome assembly of Pristionchus species.</title>
        <authorList>
            <person name="Yoshida K."/>
            <person name="Sommer R.J."/>
        </authorList>
    </citation>
    <scope>NUCLEOTIDE SEQUENCE</scope>
    <source>
        <strain evidence="3">RS0144</strain>
    </source>
</reference>
<feature type="domain" description="Beta-lactamase-related" evidence="2">
    <location>
        <begin position="47"/>
        <end position="408"/>
    </location>
</feature>
<dbReference type="GO" id="GO:0005739">
    <property type="term" value="C:mitochondrion"/>
    <property type="evidence" value="ECO:0007669"/>
    <property type="project" value="TreeGrafter"/>
</dbReference>
<dbReference type="Gene3D" id="3.40.710.10">
    <property type="entry name" value="DD-peptidase/beta-lactamase superfamily"/>
    <property type="match status" value="1"/>
</dbReference>
<evidence type="ECO:0000259" key="2">
    <source>
        <dbReference type="Pfam" id="PF00144"/>
    </source>
</evidence>
<dbReference type="AlphaFoldDB" id="A0AAV5TJI4"/>
<dbReference type="PANTHER" id="PTHR46520:SF1">
    <property type="entry name" value="SERINE BETA-LACTAMASE-LIKE PROTEIN LACTB, MITOCHONDRIAL"/>
    <property type="match status" value="1"/>
</dbReference>
<feature type="non-terminal residue" evidence="3">
    <location>
        <position position="421"/>
    </location>
</feature>
<dbReference type="GO" id="GO:0019216">
    <property type="term" value="P:regulation of lipid metabolic process"/>
    <property type="evidence" value="ECO:0007669"/>
    <property type="project" value="TreeGrafter"/>
</dbReference>
<dbReference type="InterPro" id="IPR052794">
    <property type="entry name" value="Mito_Ser_Protease_LACTB"/>
</dbReference>
<dbReference type="SUPFAM" id="SSF56601">
    <property type="entry name" value="beta-lactamase/transpeptidase-like"/>
    <property type="match status" value="1"/>
</dbReference>
<comment type="caution">
    <text evidence="3">The sequence shown here is derived from an EMBL/GenBank/DDBJ whole genome shotgun (WGS) entry which is preliminary data.</text>
</comment>
<organism evidence="3 4">
    <name type="scientific">Pristionchus entomophagus</name>
    <dbReference type="NCBI Taxonomy" id="358040"/>
    <lineage>
        <taxon>Eukaryota</taxon>
        <taxon>Metazoa</taxon>
        <taxon>Ecdysozoa</taxon>
        <taxon>Nematoda</taxon>
        <taxon>Chromadorea</taxon>
        <taxon>Rhabditida</taxon>
        <taxon>Rhabditina</taxon>
        <taxon>Diplogasteromorpha</taxon>
        <taxon>Diplogasteroidea</taxon>
        <taxon>Neodiplogasteridae</taxon>
        <taxon>Pristionchus</taxon>
    </lineage>
</organism>
<evidence type="ECO:0000313" key="4">
    <source>
        <dbReference type="Proteomes" id="UP001432027"/>
    </source>
</evidence>
<dbReference type="Pfam" id="PF00144">
    <property type="entry name" value="Beta-lactamase"/>
    <property type="match status" value="1"/>
</dbReference>
<feature type="signal peptide" evidence="1">
    <location>
        <begin position="1"/>
        <end position="22"/>
    </location>
</feature>
<evidence type="ECO:0000313" key="3">
    <source>
        <dbReference type="EMBL" id="GMS94451.1"/>
    </source>
</evidence>
<gene>
    <name evidence="3" type="ORF">PENTCL1PPCAC_16626</name>
</gene>
<accession>A0AAV5TJI4</accession>
<dbReference type="InterPro" id="IPR012338">
    <property type="entry name" value="Beta-lactam/transpept-like"/>
</dbReference>
<proteinExistence type="predicted"/>
<keyword evidence="1" id="KW-0732">Signal</keyword>
<protein>
    <recommendedName>
        <fullName evidence="2">Beta-lactamase-related domain-containing protein</fullName>
    </recommendedName>
</protein>
<dbReference type="PANTHER" id="PTHR46520">
    <property type="entry name" value="SERINE BETA-LACTAMASE-LIKE PROTEIN LACTB, MITOCHONDRIAL"/>
    <property type="match status" value="1"/>
</dbReference>
<dbReference type="GO" id="GO:0008233">
    <property type="term" value="F:peptidase activity"/>
    <property type="evidence" value="ECO:0007669"/>
    <property type="project" value="TreeGrafter"/>
</dbReference>
<dbReference type="EMBL" id="BTSX01000004">
    <property type="protein sequence ID" value="GMS94451.1"/>
    <property type="molecule type" value="Genomic_DNA"/>
</dbReference>
<sequence>YPYSMRFTARLGSLALLPAAAAFVYSNLDNCSLFKSDINREERTRDAIYRYMVERGIPGLSVAVSVDGRLRYSEGFGYADVETGAPCTANTAMRIGSVSKPITSTVAALLVDKGKLDLAQPIQKYLPDFPEKTFNGNMTEITTRMLLSHTGGIRDYYKKGQPRPKTLQEARETSEIFLNKPFNSVTDALKLFSDDELVAEPGKKYSYTTHGFTLISAVCEKASGEKFENLLIDLFRRLGMRNTILDRNSVIVPNRAKYYHRNDKGVLENSPEVDSSYKWAGGGILSTAPDLLIFANSILYSHQSSLAPSNLSTPLLSRQTISDFWKGEISTTQPYEQAALGWKRVNVPDGGPVGGAIDAKSCGGYWYHGGAAIGVSSVLLIQPSSGEGDTSPRGICVAILANIQYSPVKNLAEELSEIFRD</sequence>
<name>A0AAV5TJI4_9BILA</name>